<dbReference type="InterPro" id="IPR025948">
    <property type="entry name" value="HTH-like_dom"/>
</dbReference>
<gene>
    <name evidence="2" type="ORF">AHMF7605_21125</name>
</gene>
<dbReference type="PANTHER" id="PTHR47515">
    <property type="entry name" value="LOW CALCIUM RESPONSE LOCUS PROTEIN T"/>
    <property type="match status" value="1"/>
</dbReference>
<name>A0A2T2YJY4_9BACT</name>
<dbReference type="AlphaFoldDB" id="A0A2T2YJY4"/>
<dbReference type="GO" id="GO:0015074">
    <property type="term" value="P:DNA integration"/>
    <property type="evidence" value="ECO:0007669"/>
    <property type="project" value="InterPro"/>
</dbReference>
<comment type="caution">
    <text evidence="2">The sequence shown here is derived from an EMBL/GenBank/DDBJ whole genome shotgun (WGS) entry which is preliminary data.</text>
</comment>
<organism evidence="2 3">
    <name type="scientific">Adhaeribacter arboris</name>
    <dbReference type="NCBI Taxonomy" id="2072846"/>
    <lineage>
        <taxon>Bacteria</taxon>
        <taxon>Pseudomonadati</taxon>
        <taxon>Bacteroidota</taxon>
        <taxon>Cytophagia</taxon>
        <taxon>Cytophagales</taxon>
        <taxon>Hymenobacteraceae</taxon>
        <taxon>Adhaeribacter</taxon>
    </lineage>
</organism>
<dbReference type="InterPro" id="IPR036397">
    <property type="entry name" value="RNaseH_sf"/>
</dbReference>
<accession>A0A2T2YJY4</accession>
<reference evidence="2 3" key="1">
    <citation type="submission" date="2018-03" db="EMBL/GenBank/DDBJ databases">
        <title>Adhaeribacter sp. HMF7605 Genome sequencing and assembly.</title>
        <authorList>
            <person name="Kang H."/>
            <person name="Kang J."/>
            <person name="Cha I."/>
            <person name="Kim H."/>
            <person name="Joh K."/>
        </authorList>
    </citation>
    <scope>NUCLEOTIDE SEQUENCE [LARGE SCALE GENOMIC DNA]</scope>
    <source>
        <strain evidence="2 3">HMF7605</strain>
    </source>
</reference>
<protein>
    <recommendedName>
        <fullName evidence="1">Integrase catalytic domain-containing protein</fullName>
    </recommendedName>
</protein>
<sequence length="252" mass="30191">MLNLSKSVYYYQAQKEDQVVEEALRQKAEQHPREGFWKAFRRLRQEGQPWNHKRVHRLYTALGLNLRRKAKKRLPARIQQPLQVPKEINHTWSIDFMSDALMNGRKFRSFHVLDDYNREALHIEVDFSLKSNRVVWVLNHLIQRREKPKRIRRDNRPEFIASLMPEWSQIQGIEFAYIQPGKPTQNAFVERFNGTFRRHVLDAYLLDNLQEVREITSTWLEDYNHKRPHDAVAGMAPSEYARKKQVEYVLTA</sequence>
<evidence type="ECO:0000313" key="3">
    <source>
        <dbReference type="Proteomes" id="UP000240357"/>
    </source>
</evidence>
<dbReference type="SUPFAM" id="SSF53098">
    <property type="entry name" value="Ribonuclease H-like"/>
    <property type="match status" value="1"/>
</dbReference>
<dbReference type="InterPro" id="IPR012337">
    <property type="entry name" value="RNaseH-like_sf"/>
</dbReference>
<evidence type="ECO:0000259" key="1">
    <source>
        <dbReference type="PROSITE" id="PS50994"/>
    </source>
</evidence>
<evidence type="ECO:0000313" key="2">
    <source>
        <dbReference type="EMBL" id="PSR55821.1"/>
    </source>
</evidence>
<dbReference type="PROSITE" id="PS50994">
    <property type="entry name" value="INTEGRASE"/>
    <property type="match status" value="1"/>
</dbReference>
<dbReference type="GO" id="GO:0003676">
    <property type="term" value="F:nucleic acid binding"/>
    <property type="evidence" value="ECO:0007669"/>
    <property type="project" value="InterPro"/>
</dbReference>
<feature type="domain" description="Integrase catalytic" evidence="1">
    <location>
        <begin position="77"/>
        <end position="245"/>
    </location>
</feature>
<proteinExistence type="predicted"/>
<dbReference type="PANTHER" id="PTHR47515:SF2">
    <property type="entry name" value="INTEGRASE CORE DOMAIN PROTEIN"/>
    <property type="match status" value="1"/>
</dbReference>
<dbReference type="Gene3D" id="3.30.420.10">
    <property type="entry name" value="Ribonuclease H-like superfamily/Ribonuclease H"/>
    <property type="match status" value="1"/>
</dbReference>
<dbReference type="Pfam" id="PF13276">
    <property type="entry name" value="HTH_21"/>
    <property type="match status" value="1"/>
</dbReference>
<dbReference type="Pfam" id="PF13683">
    <property type="entry name" value="rve_3"/>
    <property type="match status" value="1"/>
</dbReference>
<dbReference type="NCBIfam" id="NF033516">
    <property type="entry name" value="transpos_IS3"/>
    <property type="match status" value="1"/>
</dbReference>
<dbReference type="OrthoDB" id="1495855at2"/>
<dbReference type="InterPro" id="IPR001584">
    <property type="entry name" value="Integrase_cat-core"/>
</dbReference>
<dbReference type="Proteomes" id="UP000240357">
    <property type="component" value="Unassembled WGS sequence"/>
</dbReference>
<dbReference type="EMBL" id="PYFT01000001">
    <property type="protein sequence ID" value="PSR55821.1"/>
    <property type="molecule type" value="Genomic_DNA"/>
</dbReference>
<keyword evidence="3" id="KW-1185">Reference proteome</keyword>
<dbReference type="InterPro" id="IPR048020">
    <property type="entry name" value="Transpos_IS3"/>
</dbReference>